<keyword evidence="10" id="KW-1185">Reference proteome</keyword>
<evidence type="ECO:0000256" key="2">
    <source>
        <dbReference type="ARBA" id="ARBA00022692"/>
    </source>
</evidence>
<dbReference type="Pfam" id="PF14307">
    <property type="entry name" value="Glyco_tran_WbsX"/>
    <property type="match status" value="1"/>
</dbReference>
<dbReference type="OrthoDB" id="8666056at2"/>
<keyword evidence="2 8" id="KW-0812">Transmembrane</keyword>
<organism evidence="9 10">
    <name type="scientific">Dethiosulfatarculus sandiegensis</name>
    <dbReference type="NCBI Taxonomy" id="1429043"/>
    <lineage>
        <taxon>Bacteria</taxon>
        <taxon>Pseudomonadati</taxon>
        <taxon>Thermodesulfobacteriota</taxon>
        <taxon>Desulfarculia</taxon>
        <taxon>Desulfarculales</taxon>
        <taxon>Desulfarculaceae</taxon>
        <taxon>Dethiosulfatarculus</taxon>
    </lineage>
</organism>
<evidence type="ECO:0000256" key="5">
    <source>
        <dbReference type="ARBA" id="ARBA00022989"/>
    </source>
</evidence>
<evidence type="ECO:0000256" key="7">
    <source>
        <dbReference type="ARBA" id="ARBA00023136"/>
    </source>
</evidence>
<dbReference type="AlphaFoldDB" id="A0A0D2J6Y2"/>
<gene>
    <name evidence="9" type="ORF">X474_12320</name>
</gene>
<dbReference type="InterPro" id="IPR032719">
    <property type="entry name" value="WbsX"/>
</dbReference>
<dbReference type="GO" id="GO:0004559">
    <property type="term" value="F:alpha-mannosidase activity"/>
    <property type="evidence" value="ECO:0007669"/>
    <property type="project" value="TreeGrafter"/>
</dbReference>
<evidence type="ECO:0000256" key="6">
    <source>
        <dbReference type="ARBA" id="ARBA00023034"/>
    </source>
</evidence>
<feature type="transmembrane region" description="Helical" evidence="8">
    <location>
        <begin position="12"/>
        <end position="29"/>
    </location>
</feature>
<keyword evidence="7 8" id="KW-0472">Membrane</keyword>
<dbReference type="STRING" id="1429043.X474_12320"/>
<comment type="subcellular location">
    <subcellularLocation>
        <location evidence="1">Golgi apparatus membrane</location>
        <topology evidence="1">Single-pass type II membrane protein</topology>
    </subcellularLocation>
</comment>
<dbReference type="InterPro" id="IPR013784">
    <property type="entry name" value="Carb-bd-like_fold"/>
</dbReference>
<comment type="caution">
    <text evidence="9">The sequence shown here is derived from an EMBL/GenBank/DDBJ whole genome shotgun (WGS) entry which is preliminary data.</text>
</comment>
<reference evidence="9 10" key="1">
    <citation type="submission" date="2013-11" db="EMBL/GenBank/DDBJ databases">
        <title>Metagenomic analysis of a methanogenic consortium involved in long chain n-alkane degradation.</title>
        <authorList>
            <person name="Davidova I.A."/>
            <person name="Callaghan A.V."/>
            <person name="Wawrik B."/>
            <person name="Pruitt S."/>
            <person name="Marks C."/>
            <person name="Duncan K.E."/>
            <person name="Suflita J.M."/>
        </authorList>
    </citation>
    <scope>NUCLEOTIDE SEQUENCE [LARGE SCALE GENOMIC DNA]</scope>
    <source>
        <strain evidence="9 10">SPR</strain>
    </source>
</reference>
<sequence>MEREKLTLKAWVCLAFCLLATGLQLNWLYHHGLEGAWRLRLVVALVGGWVLPWLFFRLRELIKGYKPGRALPPLGWLVKSRISRLVFLGILICAVGQGAFYCFSGKTTLQDERLLVGAPYYLWYPANFREGFLRDKLSPPQKPVLGLYNSTDRKTAEQHIAWCSSHGIDFLALDWWPSRQKQNSAIEKAFLKAKNIADVKFCIFYETWDLAWDPKVGATVFDNKTAEFLEKDVLGLAERFFDHPQYLTVNGRPVLFFYLTRTLWGDYAPAFKSLREKLKQKGYDAFFIADEVYYQTLSAQDPLQKPTPPLPLADDPQLNRINLFDAIYAYNMYLSGVGHHMGYGGKSAFLGDVKRVYRIYQKACSEDKYFVPGIIPGYNERGPRLKANHHAIPRRWLPDQGEGSFLKEMISRVGLPFTDPKLNMLMITSFNEWNEDTAIEPVAAAPATTKDQSGSGHAYTQGYAYAGFDATYLEVVRDRLHSIWGRVLTKNGGPKAGIPVYATDWWGFKVLKTHTDSQGYYTFSRLNMPPGEYRVTPAMGESRWLTLESNAPAARLDLKAD</sequence>
<keyword evidence="3" id="KW-0378">Hydrolase</keyword>
<dbReference type="PANTHER" id="PTHR13572">
    <property type="entry name" value="ENDO-ALPHA-1,2-MANNOSIDASE"/>
    <property type="match status" value="1"/>
</dbReference>
<evidence type="ECO:0000256" key="3">
    <source>
        <dbReference type="ARBA" id="ARBA00022801"/>
    </source>
</evidence>
<dbReference type="InParanoid" id="A0A0D2J6Y2"/>
<keyword evidence="4" id="KW-0735">Signal-anchor</keyword>
<name>A0A0D2J6Y2_9BACT</name>
<protein>
    <submittedName>
        <fullName evidence="9">Uncharacterized protein</fullName>
    </submittedName>
</protein>
<dbReference type="Gene3D" id="3.20.20.80">
    <property type="entry name" value="Glycosidases"/>
    <property type="match status" value="1"/>
</dbReference>
<dbReference type="GO" id="GO:0030246">
    <property type="term" value="F:carbohydrate binding"/>
    <property type="evidence" value="ECO:0007669"/>
    <property type="project" value="InterPro"/>
</dbReference>
<dbReference type="EMBL" id="AZAC01000014">
    <property type="protein sequence ID" value="KIX13934.1"/>
    <property type="molecule type" value="Genomic_DNA"/>
</dbReference>
<dbReference type="InterPro" id="IPR026071">
    <property type="entry name" value="Glyco_Hydrolase_99"/>
</dbReference>
<evidence type="ECO:0000313" key="10">
    <source>
        <dbReference type="Proteomes" id="UP000032233"/>
    </source>
</evidence>
<feature type="transmembrane region" description="Helical" evidence="8">
    <location>
        <begin position="35"/>
        <end position="56"/>
    </location>
</feature>
<evidence type="ECO:0000256" key="1">
    <source>
        <dbReference type="ARBA" id="ARBA00004323"/>
    </source>
</evidence>
<evidence type="ECO:0000313" key="9">
    <source>
        <dbReference type="EMBL" id="KIX13934.1"/>
    </source>
</evidence>
<dbReference type="PANTHER" id="PTHR13572:SF4">
    <property type="entry name" value="RE57134P"/>
    <property type="match status" value="1"/>
</dbReference>
<feature type="transmembrane region" description="Helical" evidence="8">
    <location>
        <begin position="82"/>
        <end position="101"/>
    </location>
</feature>
<keyword evidence="6" id="KW-0333">Golgi apparatus</keyword>
<evidence type="ECO:0000256" key="4">
    <source>
        <dbReference type="ARBA" id="ARBA00022968"/>
    </source>
</evidence>
<dbReference type="Proteomes" id="UP000032233">
    <property type="component" value="Unassembled WGS sequence"/>
</dbReference>
<proteinExistence type="predicted"/>
<dbReference type="SUPFAM" id="SSF49452">
    <property type="entry name" value="Starch-binding domain-like"/>
    <property type="match status" value="1"/>
</dbReference>
<accession>A0A0D2J6Y2</accession>
<keyword evidence="5 8" id="KW-1133">Transmembrane helix</keyword>
<evidence type="ECO:0000256" key="8">
    <source>
        <dbReference type="SAM" id="Phobius"/>
    </source>
</evidence>